<evidence type="ECO:0000313" key="7">
    <source>
        <dbReference type="Proteomes" id="UP000824125"/>
    </source>
</evidence>
<dbReference type="PANTHER" id="PTHR42711:SF5">
    <property type="entry name" value="ABC TRANSPORTER ATP-BINDING PROTEIN NATA"/>
    <property type="match status" value="1"/>
</dbReference>
<reference evidence="6" key="2">
    <citation type="journal article" date="2021" name="PeerJ">
        <title>Extensive microbial diversity within the chicken gut microbiome revealed by metagenomics and culture.</title>
        <authorList>
            <person name="Gilroy R."/>
            <person name="Ravi A."/>
            <person name="Getino M."/>
            <person name="Pursley I."/>
            <person name="Horton D.L."/>
            <person name="Alikhan N.F."/>
            <person name="Baker D."/>
            <person name="Gharbi K."/>
            <person name="Hall N."/>
            <person name="Watson M."/>
            <person name="Adriaenssens E.M."/>
            <person name="Foster-Nyarko E."/>
            <person name="Jarju S."/>
            <person name="Secka A."/>
            <person name="Antonio M."/>
            <person name="Oren A."/>
            <person name="Chaudhuri R.R."/>
            <person name="La Ragione R."/>
            <person name="Hildebrand F."/>
            <person name="Pallen M.J."/>
        </authorList>
    </citation>
    <scope>NUCLEOTIDE SEQUENCE</scope>
    <source>
        <strain evidence="6">CHK176-6737</strain>
    </source>
</reference>
<proteinExistence type="inferred from homology"/>
<evidence type="ECO:0000313" key="6">
    <source>
        <dbReference type="EMBL" id="HIU69186.1"/>
    </source>
</evidence>
<dbReference type="PANTHER" id="PTHR42711">
    <property type="entry name" value="ABC TRANSPORTER ATP-BINDING PROTEIN"/>
    <property type="match status" value="1"/>
</dbReference>
<comment type="similarity">
    <text evidence="1">Belongs to the ABC transporter superfamily.</text>
</comment>
<dbReference type="PROSITE" id="PS50893">
    <property type="entry name" value="ABC_TRANSPORTER_2"/>
    <property type="match status" value="1"/>
</dbReference>
<dbReference type="InterPro" id="IPR003439">
    <property type="entry name" value="ABC_transporter-like_ATP-bd"/>
</dbReference>
<dbReference type="InterPro" id="IPR003593">
    <property type="entry name" value="AAA+_ATPase"/>
</dbReference>
<evidence type="ECO:0000256" key="3">
    <source>
        <dbReference type="ARBA" id="ARBA00022741"/>
    </source>
</evidence>
<dbReference type="Pfam" id="PF00005">
    <property type="entry name" value="ABC_tran"/>
    <property type="match status" value="1"/>
</dbReference>
<protein>
    <submittedName>
        <fullName evidence="6">ABC transporter ATP-binding protein</fullName>
    </submittedName>
</protein>
<keyword evidence="4 6" id="KW-0067">ATP-binding</keyword>
<dbReference type="Gene3D" id="3.40.50.300">
    <property type="entry name" value="P-loop containing nucleotide triphosphate hydrolases"/>
    <property type="match status" value="1"/>
</dbReference>
<keyword evidence="3" id="KW-0547">Nucleotide-binding</keyword>
<accession>A0A9D1SP43</accession>
<gene>
    <name evidence="6" type="ORF">IAD23_04435</name>
</gene>
<evidence type="ECO:0000259" key="5">
    <source>
        <dbReference type="PROSITE" id="PS50893"/>
    </source>
</evidence>
<feature type="domain" description="ABC transporter" evidence="5">
    <location>
        <begin position="2"/>
        <end position="227"/>
    </location>
</feature>
<name>A0A9D1SP43_9FIRM</name>
<dbReference type="SUPFAM" id="SSF52540">
    <property type="entry name" value="P-loop containing nucleoside triphosphate hydrolases"/>
    <property type="match status" value="1"/>
</dbReference>
<dbReference type="AlphaFoldDB" id="A0A9D1SP43"/>
<dbReference type="InterPro" id="IPR050763">
    <property type="entry name" value="ABC_transporter_ATP-binding"/>
</dbReference>
<reference evidence="6" key="1">
    <citation type="submission" date="2020-10" db="EMBL/GenBank/DDBJ databases">
        <authorList>
            <person name="Gilroy R."/>
        </authorList>
    </citation>
    <scope>NUCLEOTIDE SEQUENCE</scope>
    <source>
        <strain evidence="6">CHK176-6737</strain>
    </source>
</reference>
<dbReference type="SMART" id="SM00382">
    <property type="entry name" value="AAA"/>
    <property type="match status" value="1"/>
</dbReference>
<dbReference type="GO" id="GO:0005524">
    <property type="term" value="F:ATP binding"/>
    <property type="evidence" value="ECO:0007669"/>
    <property type="project" value="UniProtKB-KW"/>
</dbReference>
<keyword evidence="2" id="KW-0813">Transport</keyword>
<dbReference type="Proteomes" id="UP000824125">
    <property type="component" value="Unassembled WGS sequence"/>
</dbReference>
<evidence type="ECO:0000256" key="2">
    <source>
        <dbReference type="ARBA" id="ARBA00022448"/>
    </source>
</evidence>
<comment type="caution">
    <text evidence="6">The sequence shown here is derived from an EMBL/GenBank/DDBJ whole genome shotgun (WGS) entry which is preliminary data.</text>
</comment>
<organism evidence="6 7">
    <name type="scientific">Candidatus Scybalenecus merdavium</name>
    <dbReference type="NCBI Taxonomy" id="2840939"/>
    <lineage>
        <taxon>Bacteria</taxon>
        <taxon>Bacillati</taxon>
        <taxon>Bacillota</taxon>
        <taxon>Clostridia</taxon>
        <taxon>Eubacteriales</taxon>
        <taxon>Oscillospiraceae</taxon>
        <taxon>Oscillospiraceae incertae sedis</taxon>
        <taxon>Candidatus Scybalenecus</taxon>
    </lineage>
</organism>
<evidence type="ECO:0000256" key="1">
    <source>
        <dbReference type="ARBA" id="ARBA00005417"/>
    </source>
</evidence>
<evidence type="ECO:0000256" key="4">
    <source>
        <dbReference type="ARBA" id="ARBA00022840"/>
    </source>
</evidence>
<dbReference type="GO" id="GO:0016887">
    <property type="term" value="F:ATP hydrolysis activity"/>
    <property type="evidence" value="ECO:0007669"/>
    <property type="project" value="InterPro"/>
</dbReference>
<sequence length="300" mass="33166">MIEVKELTKSFGKKTVLDQISFTAGGGSVFGLLGYNGAGKTTLLKIAAGVYMPDSGSVLLDGKSSSTEPAGRQSLFFLSDSLYFPGNASVEKAARFYANYIPAFSMQTFQKLMQLFGLPERKAVRTFSKGMRRQAEMVLALSAHPKYILCDECFDGLDPSKRKLVKDLLLDYVQNSGAAVIVSSHNLNELSDFCGRIGLINKNKLVLDLDTQSLAGRYCRITVRVPREKESALRAIADIRIQKGEEDGVYLLSTAGNVQDVLEQLRALEPAELDSRAMTLEEVFLSYMEENNYDYADIFN</sequence>
<dbReference type="EMBL" id="DVNM01000023">
    <property type="protein sequence ID" value="HIU69186.1"/>
    <property type="molecule type" value="Genomic_DNA"/>
</dbReference>
<dbReference type="CDD" id="cd03230">
    <property type="entry name" value="ABC_DR_subfamily_A"/>
    <property type="match status" value="1"/>
</dbReference>
<dbReference type="InterPro" id="IPR027417">
    <property type="entry name" value="P-loop_NTPase"/>
</dbReference>